<sequence length="279" mass="32357">MFHHPDLDHTLRVEVANGEIRLDYIGDDDDNDVDKGLGINQVDEDYNMKDDDALFDMHVDEGAEEGGSSFSHTDLLSSRVHEELNEDDGERDCLGVDNEGFRSDKGPSEDDGYHAKQDNYPKYNSQTNSRNPKSIIGMLFSCTEELKDAIYTYNIKDARNVKYVRNVKNRVTVVCKDKRCKWFTYARKLSSETGLQIRKWQLDHTCIPVYDNKTLTTSWLAKHYVKKFRNSPTYKPSNFRKKIGLKLDQHVSRWQAFRAKVVAMKSIYGDEVEQYSSWN</sequence>
<feature type="region of interest" description="Disordered" evidence="1">
    <location>
        <begin position="82"/>
        <end position="128"/>
    </location>
</feature>
<comment type="caution">
    <text evidence="3">The sequence shown here is derived from an EMBL/GenBank/DDBJ whole genome shotgun (WGS) entry which is preliminary data.</text>
</comment>
<evidence type="ECO:0000259" key="2">
    <source>
        <dbReference type="Pfam" id="PF03108"/>
    </source>
</evidence>
<reference evidence="3 4" key="1">
    <citation type="submission" date="2024-01" db="EMBL/GenBank/DDBJ databases">
        <title>The complete chloroplast genome sequence of Lithospermum erythrorhizon: insights into the phylogenetic relationship among Boraginaceae species and the maternal lineages of purple gromwells.</title>
        <authorList>
            <person name="Okada T."/>
            <person name="Watanabe K."/>
        </authorList>
    </citation>
    <scope>NUCLEOTIDE SEQUENCE [LARGE SCALE GENOMIC DNA]</scope>
</reference>
<evidence type="ECO:0000313" key="3">
    <source>
        <dbReference type="EMBL" id="GAA0167717.1"/>
    </source>
</evidence>
<feature type="domain" description="Transposase MuDR plant" evidence="2">
    <location>
        <begin position="136"/>
        <end position="196"/>
    </location>
</feature>
<accession>A0AAV3QXW4</accession>
<name>A0AAV3QXW4_LITER</name>
<protein>
    <recommendedName>
        <fullName evidence="2">Transposase MuDR plant domain-containing protein</fullName>
    </recommendedName>
</protein>
<dbReference type="EMBL" id="BAABME010006200">
    <property type="protein sequence ID" value="GAA0167717.1"/>
    <property type="molecule type" value="Genomic_DNA"/>
</dbReference>
<evidence type="ECO:0000313" key="4">
    <source>
        <dbReference type="Proteomes" id="UP001454036"/>
    </source>
</evidence>
<dbReference type="AlphaFoldDB" id="A0AAV3QXW4"/>
<dbReference type="PANTHER" id="PTHR31973">
    <property type="entry name" value="POLYPROTEIN, PUTATIVE-RELATED"/>
    <property type="match status" value="1"/>
</dbReference>
<dbReference type="Proteomes" id="UP001454036">
    <property type="component" value="Unassembled WGS sequence"/>
</dbReference>
<evidence type="ECO:0000256" key="1">
    <source>
        <dbReference type="SAM" id="MobiDB-lite"/>
    </source>
</evidence>
<proteinExistence type="predicted"/>
<dbReference type="InterPro" id="IPR004332">
    <property type="entry name" value="Transposase_MuDR"/>
</dbReference>
<gene>
    <name evidence="3" type="ORF">LIER_22588</name>
</gene>
<feature type="compositionally biased region" description="Basic and acidic residues" evidence="1">
    <location>
        <begin position="91"/>
        <end position="119"/>
    </location>
</feature>
<dbReference type="Pfam" id="PF03108">
    <property type="entry name" value="DBD_Tnp_Mut"/>
    <property type="match status" value="1"/>
</dbReference>
<keyword evidence="4" id="KW-1185">Reference proteome</keyword>
<dbReference type="PANTHER" id="PTHR31973:SF187">
    <property type="entry name" value="MUTATOR TRANSPOSASE MUDRA PROTEIN"/>
    <property type="match status" value="1"/>
</dbReference>
<organism evidence="3 4">
    <name type="scientific">Lithospermum erythrorhizon</name>
    <name type="common">Purple gromwell</name>
    <name type="synonym">Lithospermum officinale var. erythrorhizon</name>
    <dbReference type="NCBI Taxonomy" id="34254"/>
    <lineage>
        <taxon>Eukaryota</taxon>
        <taxon>Viridiplantae</taxon>
        <taxon>Streptophyta</taxon>
        <taxon>Embryophyta</taxon>
        <taxon>Tracheophyta</taxon>
        <taxon>Spermatophyta</taxon>
        <taxon>Magnoliopsida</taxon>
        <taxon>eudicotyledons</taxon>
        <taxon>Gunneridae</taxon>
        <taxon>Pentapetalae</taxon>
        <taxon>asterids</taxon>
        <taxon>lamiids</taxon>
        <taxon>Boraginales</taxon>
        <taxon>Boraginaceae</taxon>
        <taxon>Boraginoideae</taxon>
        <taxon>Lithospermeae</taxon>
        <taxon>Lithospermum</taxon>
    </lineage>
</organism>